<evidence type="ECO:0000256" key="6">
    <source>
        <dbReference type="ARBA" id="ARBA00012756"/>
    </source>
</evidence>
<evidence type="ECO:0000259" key="14">
    <source>
        <dbReference type="SMART" id="SM01038"/>
    </source>
</evidence>
<comment type="cofactor">
    <cofactor evidence="3">
        <name>Na(+)</name>
        <dbReference type="ChEBI" id="CHEBI:29101"/>
    </cofactor>
</comment>
<keyword evidence="13" id="KW-0732">Signal</keyword>
<comment type="cofactor">
    <cofactor evidence="2">
        <name>Ca(2+)</name>
        <dbReference type="ChEBI" id="CHEBI:29108"/>
    </cofactor>
</comment>
<dbReference type="GO" id="GO:0005990">
    <property type="term" value="P:lactose catabolic process"/>
    <property type="evidence" value="ECO:0007669"/>
    <property type="project" value="TreeGrafter"/>
</dbReference>
<evidence type="ECO:0000256" key="9">
    <source>
        <dbReference type="ARBA" id="ARBA00022837"/>
    </source>
</evidence>
<evidence type="ECO:0000256" key="7">
    <source>
        <dbReference type="ARBA" id="ARBA00013303"/>
    </source>
</evidence>
<dbReference type="PROSITE" id="PS00608">
    <property type="entry name" value="GLYCOSYL_HYDROL_F2_2"/>
    <property type="match status" value="1"/>
</dbReference>
<proteinExistence type="inferred from homology"/>
<dbReference type="Pfam" id="PF02836">
    <property type="entry name" value="Glyco_hydro_2_C"/>
    <property type="match status" value="1"/>
</dbReference>
<dbReference type="PANTHER" id="PTHR46323:SF2">
    <property type="entry name" value="BETA-GALACTOSIDASE"/>
    <property type="match status" value="1"/>
</dbReference>
<dbReference type="InterPro" id="IPR032312">
    <property type="entry name" value="LacZ_4"/>
</dbReference>
<dbReference type="FunFam" id="3.20.20.80:FF:000018">
    <property type="entry name" value="Beta-galactosidase"/>
    <property type="match status" value="1"/>
</dbReference>
<protein>
    <recommendedName>
        <fullName evidence="7 12">Beta-galactosidase</fullName>
        <ecNumber evidence="6 12">3.2.1.23</ecNumber>
    </recommendedName>
    <alternativeName>
        <fullName evidence="11 12">Lactase</fullName>
    </alternativeName>
</protein>
<name>A0A502GWB3_9BACT</name>
<dbReference type="Pfam" id="PF16353">
    <property type="entry name" value="LacZ_4"/>
    <property type="match status" value="1"/>
</dbReference>
<dbReference type="InterPro" id="IPR023232">
    <property type="entry name" value="Glyco_hydro_2_AS"/>
</dbReference>
<comment type="similarity">
    <text evidence="4 12">Belongs to the glycosyl hydrolase 2 family.</text>
</comment>
<dbReference type="InterPro" id="IPR004199">
    <property type="entry name" value="B-gal_small/dom_5"/>
</dbReference>
<dbReference type="InterPro" id="IPR036156">
    <property type="entry name" value="Beta-gal/glucu_dom_sf"/>
</dbReference>
<dbReference type="Proteomes" id="UP000317646">
    <property type="component" value="Unassembled WGS sequence"/>
</dbReference>
<dbReference type="GO" id="GO:0004565">
    <property type="term" value="F:beta-galactosidase activity"/>
    <property type="evidence" value="ECO:0007669"/>
    <property type="project" value="UniProtKB-EC"/>
</dbReference>
<dbReference type="InterPro" id="IPR023230">
    <property type="entry name" value="Glyco_hydro_2_CS"/>
</dbReference>
<dbReference type="Pfam" id="PF00703">
    <property type="entry name" value="Glyco_hydro_2"/>
    <property type="match status" value="1"/>
</dbReference>
<dbReference type="PRINTS" id="PR00132">
    <property type="entry name" value="GLHYDRLASE2"/>
</dbReference>
<dbReference type="InterPro" id="IPR006102">
    <property type="entry name" value="Ig-like_GH2"/>
</dbReference>
<evidence type="ECO:0000256" key="1">
    <source>
        <dbReference type="ARBA" id="ARBA00001412"/>
    </source>
</evidence>
<dbReference type="GO" id="GO:0030246">
    <property type="term" value="F:carbohydrate binding"/>
    <property type="evidence" value="ECO:0007669"/>
    <property type="project" value="InterPro"/>
</dbReference>
<dbReference type="SUPFAM" id="SSF51445">
    <property type="entry name" value="(Trans)glycosidases"/>
    <property type="match status" value="1"/>
</dbReference>
<feature type="chain" id="PRO_5021397567" description="Beta-galactosidase" evidence="13">
    <location>
        <begin position="22"/>
        <end position="1050"/>
    </location>
</feature>
<keyword evidence="16" id="KW-1185">Reference proteome</keyword>
<evidence type="ECO:0000256" key="10">
    <source>
        <dbReference type="ARBA" id="ARBA00023295"/>
    </source>
</evidence>
<evidence type="ECO:0000256" key="11">
    <source>
        <dbReference type="ARBA" id="ARBA00032230"/>
    </source>
</evidence>
<dbReference type="RefSeq" id="WP_140466192.1">
    <property type="nucleotide sequence ID" value="NZ_RCYZ01000003.1"/>
</dbReference>
<evidence type="ECO:0000313" key="16">
    <source>
        <dbReference type="Proteomes" id="UP000317646"/>
    </source>
</evidence>
<dbReference type="Gene3D" id="2.60.40.10">
    <property type="entry name" value="Immunoglobulins"/>
    <property type="match status" value="2"/>
</dbReference>
<dbReference type="Pfam" id="PF02837">
    <property type="entry name" value="Glyco_hydro_2_N"/>
    <property type="match status" value="1"/>
</dbReference>
<dbReference type="SUPFAM" id="SSF49303">
    <property type="entry name" value="beta-Galactosidase/glucuronidase domain"/>
    <property type="match status" value="2"/>
</dbReference>
<dbReference type="InterPro" id="IPR014718">
    <property type="entry name" value="GH-type_carb-bd"/>
</dbReference>
<dbReference type="InterPro" id="IPR006101">
    <property type="entry name" value="Glyco_hydro_2"/>
</dbReference>
<dbReference type="Pfam" id="PF02929">
    <property type="entry name" value="Bgal_small_N"/>
    <property type="match status" value="1"/>
</dbReference>
<comment type="caution">
    <text evidence="15">The sequence shown here is derived from an EMBL/GenBank/DDBJ whole genome shotgun (WGS) entry which is preliminary data.</text>
</comment>
<evidence type="ECO:0000256" key="8">
    <source>
        <dbReference type="ARBA" id="ARBA00022801"/>
    </source>
</evidence>
<evidence type="ECO:0000256" key="2">
    <source>
        <dbReference type="ARBA" id="ARBA00001913"/>
    </source>
</evidence>
<evidence type="ECO:0000256" key="5">
    <source>
        <dbReference type="ARBA" id="ARBA00011245"/>
    </source>
</evidence>
<dbReference type="InterPro" id="IPR006104">
    <property type="entry name" value="Glyco_hydro_2_N"/>
</dbReference>
<dbReference type="PANTHER" id="PTHR46323">
    <property type="entry name" value="BETA-GALACTOSIDASE"/>
    <property type="match status" value="1"/>
</dbReference>
<feature type="signal peptide" evidence="13">
    <location>
        <begin position="1"/>
        <end position="21"/>
    </location>
</feature>
<dbReference type="SUPFAM" id="SSF49785">
    <property type="entry name" value="Galactose-binding domain-like"/>
    <property type="match status" value="1"/>
</dbReference>
<evidence type="ECO:0000256" key="4">
    <source>
        <dbReference type="ARBA" id="ARBA00007401"/>
    </source>
</evidence>
<dbReference type="EC" id="3.2.1.23" evidence="6 12"/>
<evidence type="ECO:0000256" key="3">
    <source>
        <dbReference type="ARBA" id="ARBA00001959"/>
    </source>
</evidence>
<comment type="catalytic activity">
    <reaction evidence="1 12">
        <text>Hydrolysis of terminal non-reducing beta-D-galactose residues in beta-D-galactosides.</text>
        <dbReference type="EC" id="3.2.1.23"/>
    </reaction>
</comment>
<dbReference type="SMART" id="SM01038">
    <property type="entry name" value="Bgal_small_N"/>
    <property type="match status" value="1"/>
</dbReference>
<dbReference type="InterPro" id="IPR050347">
    <property type="entry name" value="Bact_Beta-galactosidase"/>
</dbReference>
<evidence type="ECO:0000256" key="12">
    <source>
        <dbReference type="RuleBase" id="RU361154"/>
    </source>
</evidence>
<organism evidence="15 16">
    <name type="scientific">Hymenobacter nivis</name>
    <dbReference type="NCBI Taxonomy" id="1850093"/>
    <lineage>
        <taxon>Bacteria</taxon>
        <taxon>Pseudomonadati</taxon>
        <taxon>Bacteroidota</taxon>
        <taxon>Cytophagia</taxon>
        <taxon>Cytophagales</taxon>
        <taxon>Hymenobacteraceae</taxon>
        <taxon>Hymenobacter</taxon>
    </lineage>
</organism>
<comment type="subunit">
    <text evidence="5">Monomer.</text>
</comment>
<dbReference type="Gene3D" id="2.70.98.10">
    <property type="match status" value="1"/>
</dbReference>
<dbReference type="Gene3D" id="2.60.120.260">
    <property type="entry name" value="Galactose-binding domain-like"/>
    <property type="match status" value="1"/>
</dbReference>
<reference evidence="15 16" key="1">
    <citation type="journal article" date="2019" name="Environ. Microbiol.">
        <title>Species interactions and distinct microbial communities in high Arctic permafrost affected cryosols are associated with the CH4 and CO2 gas fluxes.</title>
        <authorList>
            <person name="Altshuler I."/>
            <person name="Hamel J."/>
            <person name="Turney S."/>
            <person name="Magnuson E."/>
            <person name="Levesque R."/>
            <person name="Greer C."/>
            <person name="Whyte L.G."/>
        </authorList>
    </citation>
    <scope>NUCLEOTIDE SEQUENCE [LARGE SCALE GENOMIC DNA]</scope>
    <source>
        <strain evidence="15 16">S9.2P</strain>
    </source>
</reference>
<dbReference type="SUPFAM" id="SSF74650">
    <property type="entry name" value="Galactose mutarotase-like"/>
    <property type="match status" value="1"/>
</dbReference>
<evidence type="ECO:0000256" key="13">
    <source>
        <dbReference type="SAM" id="SignalP"/>
    </source>
</evidence>
<dbReference type="PROSITE" id="PS00719">
    <property type="entry name" value="GLYCOSYL_HYDROL_F2_1"/>
    <property type="match status" value="1"/>
</dbReference>
<dbReference type="InterPro" id="IPR006103">
    <property type="entry name" value="Glyco_hydro_2_cat"/>
</dbReference>
<keyword evidence="8 12" id="KW-0378">Hydrolase</keyword>
<keyword evidence="10 12" id="KW-0326">Glycosidase</keyword>
<dbReference type="InterPro" id="IPR017853">
    <property type="entry name" value="GH"/>
</dbReference>
<keyword evidence="9" id="KW-0106">Calcium</keyword>
<sequence>MFNFRCLSSLLLLALAGPVGAQSTPQEWENPLVFEQNKAPGRASFMLYDTPAAAAANDYARSPYYQSLNGPWKFNYVGRPADKPGEAFAQAGFNDAAWKSIPVPSNWEMQGFGVPIYTNVAYPFPKNPPFIDGKDNPVGSYRRSFTVPAGWAGREVLLHFGSITGYAVVWVNGQRVGMTKAAKSPAEFDVTPYLKAGDNQLAVQVTRWHDGSYLEDQDFWRLSGIERDVYMWAPPKRTIGDFFLKTDLSADYRQGQFGATVALASYAGAPSAAAGRLTVEVQDAAGRTVWRQQQAVAAGAPSATFSGTVKNVRPWSAEQPNLYQCLLTLADAQGRPLAITGAKVGFRKVELKNAQLLVNGRAVEVHGVNRHEHDEITGHVISEASMRQDIKLMKQFNINAVRTCHYPNAELWYRLCDEYGLYVVDEANIETHGMGAEFQGRIDQSRHPAYLPQWAPAHRDRIARLLERDKNHPSVILWSMGNECGNGPVFHDAYKWLKERDPSRLVTFEQAGEDWDTDIVAPMYPGMDHMKGYAAATDKKRPFIMCEYAHAMGNSTGNFQEYWDIIRGSAHMQGGFIWDWVDQGMKQTDAAGRTWWAYGGDLGGYNRQNDENFCANGLVAADRTPHPGLWEVKKVYQDVRFSAAQPATGRVTVHNGFSFNTLANYVFRWELLKNGTPVKAGTFAASPAAGQSKEVSLPLGALAAGPGTEYVLNVFATTKAATAAVPAGHEAAREQFVLTPAAAYFAPPAATAGVLQVTRTGDQLAFIAGDVRGEFDTKNGRLVRYERKGQRVINQFPEPYFWRAPTDNDFGNNMPERLGAWRTAHARRPVQRVVVGEQTAAGLPITVEYLLADLGVPYTVQYLVAPDGAVQVTAALDMTSKALPELPRFGMRIELPSRFGQLAYYGRGPWENYSDRYTASFLGSYRDSVSRQLTTNYIRPQESGYRTDVRWLTLSDAAGQGLRIEGAQPLCFSAVPTRTEFLDPGVTKKQQHTNDVRSFDYVSLQIDLKQRGVGGDNSWGALPHDQYRLLDKQYAYTYTLRLLDGPAAAK</sequence>
<dbReference type="OrthoDB" id="1007335at2"/>
<evidence type="ECO:0000313" key="15">
    <source>
        <dbReference type="EMBL" id="TPG66559.1"/>
    </source>
</evidence>
<dbReference type="EMBL" id="RCYZ01000003">
    <property type="protein sequence ID" value="TPG66559.1"/>
    <property type="molecule type" value="Genomic_DNA"/>
</dbReference>
<dbReference type="InterPro" id="IPR008979">
    <property type="entry name" value="Galactose-bd-like_sf"/>
</dbReference>
<dbReference type="InterPro" id="IPR013783">
    <property type="entry name" value="Ig-like_fold"/>
</dbReference>
<dbReference type="InterPro" id="IPR011013">
    <property type="entry name" value="Gal_mutarotase_sf_dom"/>
</dbReference>
<dbReference type="Gene3D" id="3.20.20.80">
    <property type="entry name" value="Glycosidases"/>
    <property type="match status" value="1"/>
</dbReference>
<feature type="domain" description="Beta galactosidase small chain/" evidence="14">
    <location>
        <begin position="765"/>
        <end position="1041"/>
    </location>
</feature>
<accession>A0A502GWB3</accession>
<gene>
    <name evidence="15" type="ORF">EAH73_09160</name>
</gene>
<dbReference type="GO" id="GO:0009341">
    <property type="term" value="C:beta-galactosidase complex"/>
    <property type="evidence" value="ECO:0007669"/>
    <property type="project" value="InterPro"/>
</dbReference>
<dbReference type="AlphaFoldDB" id="A0A502GWB3"/>